<evidence type="ECO:0000313" key="15">
    <source>
        <dbReference type="Proteomes" id="UP000001811"/>
    </source>
</evidence>
<evidence type="ECO:0000256" key="4">
    <source>
        <dbReference type="ARBA" id="ARBA00023136"/>
    </source>
</evidence>
<feature type="domain" description="Disintegrin" evidence="12">
    <location>
        <begin position="421"/>
        <end position="507"/>
    </location>
</feature>
<dbReference type="PROSITE" id="PS50214">
    <property type="entry name" value="DISINTEGRIN_2"/>
    <property type="match status" value="1"/>
</dbReference>
<dbReference type="Gene3D" id="3.40.390.10">
    <property type="entry name" value="Collagenase (Catalytic Domain)"/>
    <property type="match status" value="1"/>
</dbReference>
<dbReference type="KEGG" id="ocu:100339702"/>
<reference evidence="14" key="3">
    <citation type="submission" date="2025-09" db="UniProtKB">
        <authorList>
            <consortium name="Ensembl"/>
        </authorList>
    </citation>
    <scope>IDENTIFICATION</scope>
    <source>
        <strain evidence="14">Thorbecke</strain>
    </source>
</reference>
<dbReference type="InterPro" id="IPR001762">
    <property type="entry name" value="Disintegrin_dom"/>
</dbReference>
<evidence type="ECO:0000259" key="13">
    <source>
        <dbReference type="PROSITE" id="PS50215"/>
    </source>
</evidence>
<dbReference type="PANTHER" id="PTHR11905:SF239">
    <property type="entry name" value="A DISINTEGRIN AND METALLOPEPTIDASE DOMAIN 26B-RELATED"/>
    <property type="match status" value="1"/>
</dbReference>
<feature type="domain" description="EGF-like" evidence="11">
    <location>
        <begin position="645"/>
        <end position="678"/>
    </location>
</feature>
<dbReference type="InParanoid" id="G1TQI8"/>
<dbReference type="InterPro" id="IPR001590">
    <property type="entry name" value="Peptidase_M12B"/>
</dbReference>
<proteinExistence type="predicted"/>
<feature type="active site" evidence="8">
    <location>
        <position position="362"/>
    </location>
</feature>
<dbReference type="GeneTree" id="ENSGT00940000162672"/>
<dbReference type="OrthoDB" id="5951731at2759"/>
<dbReference type="SUPFAM" id="SSF57552">
    <property type="entry name" value="Blood coagulation inhibitor (disintegrin)"/>
    <property type="match status" value="1"/>
</dbReference>
<dbReference type="PROSITE" id="PS50215">
    <property type="entry name" value="ADAM_MEPRO"/>
    <property type="match status" value="1"/>
</dbReference>
<dbReference type="GO" id="GO:0004222">
    <property type="term" value="F:metalloendopeptidase activity"/>
    <property type="evidence" value="ECO:0007669"/>
    <property type="project" value="InterPro"/>
</dbReference>
<organism evidence="14 15">
    <name type="scientific">Oryctolagus cuniculus</name>
    <name type="common">Rabbit</name>
    <dbReference type="NCBI Taxonomy" id="9986"/>
    <lineage>
        <taxon>Eukaryota</taxon>
        <taxon>Metazoa</taxon>
        <taxon>Chordata</taxon>
        <taxon>Craniata</taxon>
        <taxon>Vertebrata</taxon>
        <taxon>Euteleostomi</taxon>
        <taxon>Mammalia</taxon>
        <taxon>Eutheria</taxon>
        <taxon>Euarchontoglires</taxon>
        <taxon>Glires</taxon>
        <taxon>Lagomorpha</taxon>
        <taxon>Leporidae</taxon>
        <taxon>Oryctolagus</taxon>
    </lineage>
</organism>
<dbReference type="eggNOG" id="KOG3607">
    <property type="taxonomic scope" value="Eukaryota"/>
</dbReference>
<dbReference type="Gene3D" id="4.10.70.10">
    <property type="entry name" value="Disintegrin domain"/>
    <property type="match status" value="1"/>
</dbReference>
<evidence type="ECO:0000256" key="1">
    <source>
        <dbReference type="ARBA" id="ARBA00004479"/>
    </source>
</evidence>
<dbReference type="PROSITE" id="PS50026">
    <property type="entry name" value="EGF_3"/>
    <property type="match status" value="1"/>
</dbReference>
<dbReference type="PANTHER" id="PTHR11905">
    <property type="entry name" value="ADAM A DISINTEGRIN AND METALLOPROTEASE DOMAIN"/>
    <property type="match status" value="1"/>
</dbReference>
<dbReference type="PROSITE" id="PS00427">
    <property type="entry name" value="DISINTEGRIN_1"/>
    <property type="match status" value="1"/>
</dbReference>
<keyword evidence="4 10" id="KW-0472">Membrane</keyword>
<dbReference type="GO" id="GO:0006508">
    <property type="term" value="P:proteolysis"/>
    <property type="evidence" value="ECO:0007669"/>
    <property type="project" value="InterPro"/>
</dbReference>
<dbReference type="PaxDb" id="9986-ENSOCUP00000019283"/>
<keyword evidence="5 7" id="KW-1015">Disulfide bond</keyword>
<dbReference type="Pfam" id="PF01421">
    <property type="entry name" value="Reprolysin"/>
    <property type="match status" value="1"/>
</dbReference>
<dbReference type="InterPro" id="IPR018358">
    <property type="entry name" value="Disintegrin_CS"/>
</dbReference>
<dbReference type="SMR" id="G1TQI8"/>
<dbReference type="PRINTS" id="PR00289">
    <property type="entry name" value="DISINTEGRIN"/>
</dbReference>
<dbReference type="CDD" id="cd04269">
    <property type="entry name" value="ZnMc_adamalysin_II_like"/>
    <property type="match status" value="1"/>
</dbReference>
<dbReference type="AlphaFoldDB" id="G1TQI8"/>
<feature type="disulfide bond" evidence="6">
    <location>
        <begin position="479"/>
        <end position="499"/>
    </location>
</feature>
<accession>G1TQI8</accession>
<keyword evidence="7" id="KW-0245">EGF-like domain</keyword>
<feature type="binding site" evidence="8">
    <location>
        <position position="361"/>
    </location>
    <ligand>
        <name>Zn(2+)</name>
        <dbReference type="ChEBI" id="CHEBI:29105"/>
        <note>catalytic</note>
    </ligand>
</feature>
<keyword evidence="2 10" id="KW-0812">Transmembrane</keyword>
<dbReference type="InterPro" id="IPR034027">
    <property type="entry name" value="Reprolysin_adamalysin"/>
</dbReference>
<feature type="region of interest" description="Disordered" evidence="9">
    <location>
        <begin position="735"/>
        <end position="845"/>
    </location>
</feature>
<feature type="transmembrane region" description="Helical" evidence="10">
    <location>
        <begin position="705"/>
        <end position="728"/>
    </location>
</feature>
<dbReference type="Bgee" id="ENSOCUG00000027630">
    <property type="expression patterns" value="Expressed in testis and 3 other cell types or tissues"/>
</dbReference>
<evidence type="ECO:0000256" key="6">
    <source>
        <dbReference type="PROSITE-ProRule" id="PRU00068"/>
    </source>
</evidence>
<name>G1TQI8_RABIT</name>
<evidence type="ECO:0000259" key="12">
    <source>
        <dbReference type="PROSITE" id="PS50214"/>
    </source>
</evidence>
<evidence type="ECO:0000313" key="14">
    <source>
        <dbReference type="Ensembl" id="ENSOCUP00000019283.2"/>
    </source>
</evidence>
<dbReference type="InterPro" id="IPR000742">
    <property type="entry name" value="EGF"/>
</dbReference>
<dbReference type="SUPFAM" id="SSF55486">
    <property type="entry name" value="Metalloproteases ('zincins'), catalytic domain"/>
    <property type="match status" value="1"/>
</dbReference>
<evidence type="ECO:0000256" key="8">
    <source>
        <dbReference type="PROSITE-ProRule" id="PRU00276"/>
    </source>
</evidence>
<evidence type="ECO:0000259" key="11">
    <source>
        <dbReference type="PROSITE" id="PS50026"/>
    </source>
</evidence>
<evidence type="ECO:0000256" key="9">
    <source>
        <dbReference type="SAM" id="MobiDB-lite"/>
    </source>
</evidence>
<feature type="binding site" evidence="8">
    <location>
        <position position="365"/>
    </location>
    <ligand>
        <name>Zn(2+)</name>
        <dbReference type="ChEBI" id="CHEBI:29105"/>
        <note>catalytic</note>
    </ligand>
</feature>
<keyword evidence="15" id="KW-1185">Reference proteome</keyword>
<feature type="disulfide bond" evidence="8">
    <location>
        <begin position="378"/>
        <end position="383"/>
    </location>
</feature>
<dbReference type="EMBL" id="AAGW02011735">
    <property type="status" value="NOT_ANNOTATED_CDS"/>
    <property type="molecule type" value="Genomic_DNA"/>
</dbReference>
<dbReference type="SMART" id="SM00050">
    <property type="entry name" value="DISIN"/>
    <property type="match status" value="1"/>
</dbReference>
<dbReference type="InterPro" id="IPR036436">
    <property type="entry name" value="Disintegrin_dom_sf"/>
</dbReference>
<sequence length="845" mass="93615">MQPTQREAKTCSVSCLPRFALMAVAEVLLHGRFTVLKLWLGVGLFLYGWLHIGHSQQHKHSEVVIPLRLTGTGKGMKTPGWLSYSLHIEGQRHIIHMKVRKLLSFRHFPVFTYTDEGAPHEDQPFIQDDCHYQGYVEGQPESTVALSSCFGGLQGMLQINGILYEIKPKKFSTTHEHLIHRRHYIETEFQSTEWQSAEEIAEQLGFQDSKNRPLMQENYEGMWTHRWNLEYAVVQDHPRFLFRNGNVTQMIQDALVVMNELNSVFDKIDVFIALVGLEIWNEQNFLPNYTSMSRILNDFCNWKMMNLDARMPHDIAHIWVYYKTWLNADSKAGSVCKQNSCSATKFLLDEDLLDFVLIVAHEIGHNLNFPHDTGKCTCGRPTCVMSPTDRVTEAFSNCSINSLLIIMQQTTCMRNTPHRAKYICGDGMVDGNEQCDCGTYKQCEQDACCFTNCTLKPGAVCASGLCCKDCQFREIGEMCRKQENECDLPEWCNGTSAECPEDVYIRNGQTCMGTSHCYNKSCPSRERQCKQIFGEEATNAKQVCYSEMNTRGDRFGNCGNDTVSYTACDTTDVMCGRIQCDTVKTISMNEDHTSVHWININGTSCWGTDYHFGMTIADTGDVKDGTECDVNSICVNRKCTFVLPPVYTCSPKFCHEHGVCNSKDHCHCDSKWDPPTCEEEGIGGSIDSGPPGKKRKRKKQKRSALYIWLLILLILLLLLLLCMLCFLCKKKKKSSEEKEKTAPPPEGTPGAAPPPPETPGAEAPPPETPGAAPPPAETPGAAPPPAETTGAAPPPAETPGAAPPPTETPGAAPPPAETPGAAAPPPGEPGAGPPPEGAQSVSAPP</sequence>
<dbReference type="GeneID" id="100339702"/>
<evidence type="ECO:0000256" key="5">
    <source>
        <dbReference type="ARBA" id="ARBA00023157"/>
    </source>
</evidence>
<evidence type="ECO:0000256" key="3">
    <source>
        <dbReference type="ARBA" id="ARBA00022989"/>
    </source>
</evidence>
<protein>
    <submittedName>
        <fullName evidence="14">Uncharacterized protein</fullName>
    </submittedName>
</protein>
<feature type="disulfide bond" evidence="7">
    <location>
        <begin position="668"/>
        <end position="677"/>
    </location>
</feature>
<dbReference type="SMART" id="SM00608">
    <property type="entry name" value="ACR"/>
    <property type="match status" value="1"/>
</dbReference>
<dbReference type="GO" id="GO:0008584">
    <property type="term" value="P:male gonad development"/>
    <property type="evidence" value="ECO:0007669"/>
    <property type="project" value="TreeGrafter"/>
</dbReference>
<dbReference type="HOGENOM" id="CLU_012714_4_0_1"/>
<evidence type="ECO:0000256" key="7">
    <source>
        <dbReference type="PROSITE-ProRule" id="PRU00076"/>
    </source>
</evidence>
<reference evidence="14 15" key="1">
    <citation type="journal article" date="2011" name="Nature">
        <title>A high-resolution map of human evolutionary constraint using 29 mammals.</title>
        <authorList>
            <person name="Lindblad-Toh K."/>
            <person name="Garber M."/>
            <person name="Zuk O."/>
            <person name="Lin M.F."/>
            <person name="Parker B.J."/>
            <person name="Washietl S."/>
            <person name="Kheradpour P."/>
            <person name="Ernst J."/>
            <person name="Jordan G."/>
            <person name="Mauceli E."/>
            <person name="Ward L.D."/>
            <person name="Lowe C.B."/>
            <person name="Holloway A.K."/>
            <person name="Clamp M."/>
            <person name="Gnerre S."/>
            <person name="Alfoldi J."/>
            <person name="Beal K."/>
            <person name="Chang J."/>
            <person name="Clawson H."/>
            <person name="Cuff J."/>
            <person name="Di Palma F."/>
            <person name="Fitzgerald S."/>
            <person name="Flicek P."/>
            <person name="Guttman M."/>
            <person name="Hubisz M.J."/>
            <person name="Jaffe D.B."/>
            <person name="Jungreis I."/>
            <person name="Kent W.J."/>
            <person name="Kostka D."/>
            <person name="Lara M."/>
            <person name="Martins A.L."/>
            <person name="Massingham T."/>
            <person name="Moltke I."/>
            <person name="Raney B.J."/>
            <person name="Rasmussen M.D."/>
            <person name="Robinson J."/>
            <person name="Stark A."/>
            <person name="Vilella A.J."/>
            <person name="Wen J."/>
            <person name="Xie X."/>
            <person name="Zody M.C."/>
            <person name="Baldwin J."/>
            <person name="Bloom T."/>
            <person name="Chin C.W."/>
            <person name="Heiman D."/>
            <person name="Nicol R."/>
            <person name="Nusbaum C."/>
            <person name="Young S."/>
            <person name="Wilkinson J."/>
            <person name="Worley K.C."/>
            <person name="Kovar C.L."/>
            <person name="Muzny D.M."/>
            <person name="Gibbs R.A."/>
            <person name="Cree A."/>
            <person name="Dihn H.H."/>
            <person name="Fowler G."/>
            <person name="Jhangiani S."/>
            <person name="Joshi V."/>
            <person name="Lee S."/>
            <person name="Lewis L.R."/>
            <person name="Nazareth L.V."/>
            <person name="Okwuonu G."/>
            <person name="Santibanez J."/>
            <person name="Warren W.C."/>
            <person name="Mardis E.R."/>
            <person name="Weinstock G.M."/>
            <person name="Wilson R.K."/>
            <person name="Delehaunty K."/>
            <person name="Dooling D."/>
            <person name="Fronik C."/>
            <person name="Fulton L."/>
            <person name="Fulton B."/>
            <person name="Graves T."/>
            <person name="Minx P."/>
            <person name="Sodergren E."/>
            <person name="Birney E."/>
            <person name="Margulies E.H."/>
            <person name="Herrero J."/>
            <person name="Green E.D."/>
            <person name="Haussler D."/>
            <person name="Siepel A."/>
            <person name="Goldman N."/>
            <person name="Pollard K.S."/>
            <person name="Pedersen J.S."/>
            <person name="Lander E.S."/>
            <person name="Kellis M."/>
        </authorList>
    </citation>
    <scope>NUCLEOTIDE SEQUENCE [LARGE SCALE GENOMIC DNA]</scope>
    <source>
        <strain evidence="14 15">Thorbecke inbred</strain>
    </source>
</reference>
<dbReference type="GO" id="GO:0009897">
    <property type="term" value="C:external side of plasma membrane"/>
    <property type="evidence" value="ECO:0007669"/>
    <property type="project" value="TreeGrafter"/>
</dbReference>
<dbReference type="GO" id="GO:1990913">
    <property type="term" value="C:sperm head plasma membrane"/>
    <property type="evidence" value="ECO:0007669"/>
    <property type="project" value="TreeGrafter"/>
</dbReference>
<evidence type="ECO:0000256" key="2">
    <source>
        <dbReference type="ARBA" id="ARBA00022692"/>
    </source>
</evidence>
<dbReference type="Pfam" id="PF01562">
    <property type="entry name" value="Pep_M12B_propep"/>
    <property type="match status" value="1"/>
</dbReference>
<evidence type="ECO:0000256" key="10">
    <source>
        <dbReference type="SAM" id="Phobius"/>
    </source>
</evidence>
<dbReference type="Ensembl" id="ENSOCUT00000021662.2">
    <property type="protein sequence ID" value="ENSOCUP00000019283.2"/>
    <property type="gene ID" value="ENSOCUG00000027630.2"/>
</dbReference>
<keyword evidence="8" id="KW-0862">Zinc</keyword>
<dbReference type="Pfam" id="PF08516">
    <property type="entry name" value="ADAM_CR"/>
    <property type="match status" value="1"/>
</dbReference>
<dbReference type="Pfam" id="PF00200">
    <property type="entry name" value="Disintegrin"/>
    <property type="match status" value="1"/>
</dbReference>
<keyword evidence="3 10" id="KW-1133">Transmembrane helix</keyword>
<dbReference type="InterPro" id="IPR002870">
    <property type="entry name" value="Peptidase_M12B_N"/>
</dbReference>
<comment type="subcellular location">
    <subcellularLocation>
        <location evidence="1">Membrane</location>
        <topology evidence="1">Single-pass type I membrane protein</topology>
    </subcellularLocation>
</comment>
<dbReference type="InterPro" id="IPR024079">
    <property type="entry name" value="MetalloPept_cat_dom_sf"/>
</dbReference>
<dbReference type="FunFam" id="4.10.70.10:FF:000001">
    <property type="entry name" value="Disintegrin and metalloproteinase domain-containing protein 22"/>
    <property type="match status" value="1"/>
</dbReference>
<keyword evidence="8" id="KW-0479">Metal-binding</keyword>
<reference evidence="14" key="2">
    <citation type="submission" date="2025-08" db="UniProtKB">
        <authorList>
            <consortium name="Ensembl"/>
        </authorList>
    </citation>
    <scope>IDENTIFICATION</scope>
    <source>
        <strain evidence="14">Thorbecke</strain>
    </source>
</reference>
<feature type="binding site" evidence="8">
    <location>
        <position position="371"/>
    </location>
    <ligand>
        <name>Zn(2+)</name>
        <dbReference type="ChEBI" id="CHEBI:29105"/>
        <note>catalytic</note>
    </ligand>
</feature>
<feature type="domain" description="Peptidase M12B" evidence="13">
    <location>
        <begin position="227"/>
        <end position="417"/>
    </location>
</feature>
<dbReference type="Proteomes" id="UP000001811">
    <property type="component" value="Chromosome 2"/>
</dbReference>
<feature type="compositionally biased region" description="Pro residues" evidence="9">
    <location>
        <begin position="742"/>
        <end position="836"/>
    </location>
</feature>
<dbReference type="GO" id="GO:0046872">
    <property type="term" value="F:metal ion binding"/>
    <property type="evidence" value="ECO:0007669"/>
    <property type="project" value="UniProtKB-KW"/>
</dbReference>
<dbReference type="InterPro" id="IPR006586">
    <property type="entry name" value="ADAM_Cys-rich"/>
</dbReference>
<comment type="caution">
    <text evidence="7">Lacks conserved residue(s) required for the propagation of feature annotation.</text>
</comment>